<dbReference type="EMBL" id="CP036267">
    <property type="protein sequence ID" value="QDT33616.1"/>
    <property type="molecule type" value="Genomic_DNA"/>
</dbReference>
<dbReference type="Proteomes" id="UP000315724">
    <property type="component" value="Chromosome"/>
</dbReference>
<protein>
    <submittedName>
        <fullName evidence="3">Uncharacterized protein</fullName>
    </submittedName>
</protein>
<dbReference type="RefSeq" id="WP_145200173.1">
    <property type="nucleotide sequence ID" value="NZ_CP036267.1"/>
</dbReference>
<feature type="coiled-coil region" evidence="1">
    <location>
        <begin position="11"/>
        <end position="45"/>
    </location>
</feature>
<feature type="coiled-coil region" evidence="1">
    <location>
        <begin position="246"/>
        <end position="291"/>
    </location>
</feature>
<feature type="compositionally biased region" description="Low complexity" evidence="2">
    <location>
        <begin position="100"/>
        <end position="114"/>
    </location>
</feature>
<keyword evidence="1" id="KW-0175">Coiled coil</keyword>
<dbReference type="AlphaFoldDB" id="A0A517QPP8"/>
<dbReference type="OrthoDB" id="242877at2"/>
<evidence type="ECO:0000256" key="2">
    <source>
        <dbReference type="SAM" id="MobiDB-lite"/>
    </source>
</evidence>
<keyword evidence="4" id="KW-1185">Reference proteome</keyword>
<accession>A0A517QPP8</accession>
<feature type="region of interest" description="Disordered" evidence="2">
    <location>
        <begin position="99"/>
        <end position="132"/>
    </location>
</feature>
<gene>
    <name evidence="3" type="ORF">Mal48_28700</name>
</gene>
<sequence length="330" mass="36143">MSDTTDDNLILKTLQREITSKNEIIAALTERLEGTADQLDRLQRSGVKPGDAPARPLSSLAQHVEKALETYNELDPEDHFTRIELGIEQILEMLSSGNFASPASSEAESKATSSNVAPPASTNSVNPSGDDDFWAATKARLLGEEVAENDEAESKGDESPDLVTPAEAATVQQNSQFSEQPLHEEPELAEMPAPVVEFDDPVVLLEAVTDRDSYIVYLISRLRNAEAAAYPPVDWSELSNAPSDLVAKLVELHDQLEDQLRQAQLSVSLERAMLTRERAKLAQVKQHLEKEVKRMGGGLGPFAQEVIGSKEDGDRLDKFIEIALRSSSNE</sequence>
<proteinExistence type="predicted"/>
<evidence type="ECO:0000313" key="3">
    <source>
        <dbReference type="EMBL" id="QDT33616.1"/>
    </source>
</evidence>
<name>A0A517QPP8_9PLAN</name>
<reference evidence="3 4" key="1">
    <citation type="submission" date="2019-02" db="EMBL/GenBank/DDBJ databases">
        <title>Deep-cultivation of Planctomycetes and their phenomic and genomic characterization uncovers novel biology.</title>
        <authorList>
            <person name="Wiegand S."/>
            <person name="Jogler M."/>
            <person name="Boedeker C."/>
            <person name="Pinto D."/>
            <person name="Vollmers J."/>
            <person name="Rivas-Marin E."/>
            <person name="Kohn T."/>
            <person name="Peeters S.H."/>
            <person name="Heuer A."/>
            <person name="Rast P."/>
            <person name="Oberbeckmann S."/>
            <person name="Bunk B."/>
            <person name="Jeske O."/>
            <person name="Meyerdierks A."/>
            <person name="Storesund J.E."/>
            <person name="Kallscheuer N."/>
            <person name="Luecker S."/>
            <person name="Lage O.M."/>
            <person name="Pohl T."/>
            <person name="Merkel B.J."/>
            <person name="Hornburger P."/>
            <person name="Mueller R.-W."/>
            <person name="Bruemmer F."/>
            <person name="Labrenz M."/>
            <person name="Spormann A.M."/>
            <person name="Op den Camp H."/>
            <person name="Overmann J."/>
            <person name="Amann R."/>
            <person name="Jetten M.S.M."/>
            <person name="Mascher T."/>
            <person name="Medema M.H."/>
            <person name="Devos D.P."/>
            <person name="Kaster A.-K."/>
            <person name="Ovreas L."/>
            <person name="Rohde M."/>
            <person name="Galperin M.Y."/>
            <person name="Jogler C."/>
        </authorList>
    </citation>
    <scope>NUCLEOTIDE SEQUENCE [LARGE SCALE GENOMIC DNA]</scope>
    <source>
        <strain evidence="3 4">Mal48</strain>
    </source>
</reference>
<dbReference type="KEGG" id="tpol:Mal48_28700"/>
<evidence type="ECO:0000256" key="1">
    <source>
        <dbReference type="SAM" id="Coils"/>
    </source>
</evidence>
<evidence type="ECO:0000313" key="4">
    <source>
        <dbReference type="Proteomes" id="UP000315724"/>
    </source>
</evidence>
<organism evidence="3 4">
    <name type="scientific">Thalassoglobus polymorphus</name>
    <dbReference type="NCBI Taxonomy" id="2527994"/>
    <lineage>
        <taxon>Bacteria</taxon>
        <taxon>Pseudomonadati</taxon>
        <taxon>Planctomycetota</taxon>
        <taxon>Planctomycetia</taxon>
        <taxon>Planctomycetales</taxon>
        <taxon>Planctomycetaceae</taxon>
        <taxon>Thalassoglobus</taxon>
    </lineage>
</organism>